<dbReference type="CDD" id="cd00433">
    <property type="entry name" value="Peptidase_M17"/>
    <property type="match status" value="1"/>
</dbReference>
<evidence type="ECO:0000256" key="8">
    <source>
        <dbReference type="HAMAP-Rule" id="MF_00181"/>
    </source>
</evidence>
<evidence type="ECO:0000256" key="9">
    <source>
        <dbReference type="SAM" id="MobiDB-lite"/>
    </source>
</evidence>
<sequence length="530" mass="53417">MPPSRGSQGRAPQGAPSARPSRGRAAAPLARADALPVVSVADDGPLGQSGAQVVAVALRSGDGSPVAGPEASAVAAAGGADVDAALARAQARGSAGEVVDLPLTGGGPERLLIVGTGGATPLELRRAGAALARRAAAPTLATTLVAGADPAGVRAGVEGVLAAAYRAPRRGLTGTDESRLRSVRVVLPRGRARAAAEEAVRRGVVTARALAVARDLANTPADLAGPVELAREAERLGAAAGLEVRVRDETDLRDGGFGGLLAVGSGSARPPRLVELSYAPQAAGPRARHVVLVGKGIAYDSGGLSLKPREAMVPMKTDMAGAGAVLAAMTALPELGVRVRVTALLAIAENLPSGSAYRPGDVVTHYGGRTTEVLNTDAEGRMVLADALAYADAELAPDLVVDLATLTGAASLGLGRRHGALFATDEALAASLLAAADASGERLWRMPLVEDYLPALRSPVADLAHVPHDSSVGGGAITAALFLRSFTGGRPWAHLDIAGPARADGDEHEVTKGGTGFGARLLLRWLETAR</sequence>
<dbReference type="InterPro" id="IPR023042">
    <property type="entry name" value="Peptidase_M17_leu_NH2_pept"/>
</dbReference>
<dbReference type="Gene3D" id="3.40.220.10">
    <property type="entry name" value="Leucine Aminopeptidase, subunit E, domain 1"/>
    <property type="match status" value="1"/>
</dbReference>
<feature type="compositionally biased region" description="Low complexity" evidence="9">
    <location>
        <begin position="14"/>
        <end position="29"/>
    </location>
</feature>
<evidence type="ECO:0000256" key="4">
    <source>
        <dbReference type="ARBA" id="ARBA00022438"/>
    </source>
</evidence>
<dbReference type="PRINTS" id="PR00481">
    <property type="entry name" value="LAMNOPPTDASE"/>
</dbReference>
<dbReference type="PANTHER" id="PTHR11963">
    <property type="entry name" value="LEUCINE AMINOPEPTIDASE-RELATED"/>
    <property type="match status" value="1"/>
</dbReference>
<feature type="binding site" evidence="8">
    <location>
        <position position="377"/>
    </location>
    <ligand>
        <name>Mn(2+)</name>
        <dbReference type="ChEBI" id="CHEBI:29035"/>
        <label>1</label>
    </ligand>
</feature>
<dbReference type="InterPro" id="IPR043472">
    <property type="entry name" value="Macro_dom-like"/>
</dbReference>
<name>A0A4Q7NQ84_9ACTN</name>
<dbReference type="PROSITE" id="PS00631">
    <property type="entry name" value="CYTOSOL_AP"/>
    <property type="match status" value="1"/>
</dbReference>
<feature type="binding site" evidence="8">
    <location>
        <position position="300"/>
    </location>
    <ligand>
        <name>Mn(2+)</name>
        <dbReference type="ChEBI" id="CHEBI:29035"/>
        <label>2</label>
    </ligand>
</feature>
<dbReference type="SUPFAM" id="SSF53187">
    <property type="entry name" value="Zn-dependent exopeptidases"/>
    <property type="match status" value="1"/>
</dbReference>
<dbReference type="RefSeq" id="WP_231116368.1">
    <property type="nucleotide sequence ID" value="NZ_SGXD01000003.1"/>
</dbReference>
<evidence type="ECO:0000256" key="5">
    <source>
        <dbReference type="ARBA" id="ARBA00022670"/>
    </source>
</evidence>
<dbReference type="PANTHER" id="PTHR11963:SF23">
    <property type="entry name" value="CYTOSOL AMINOPEPTIDASE"/>
    <property type="match status" value="1"/>
</dbReference>
<comment type="catalytic activity">
    <reaction evidence="2 8">
        <text>Release of an N-terminal amino acid, preferentially leucine, but not glutamic or aspartic acids.</text>
        <dbReference type="EC" id="3.4.11.10"/>
    </reaction>
</comment>
<feature type="domain" description="Cytosol aminopeptidase" evidence="10">
    <location>
        <begin position="375"/>
        <end position="382"/>
    </location>
</feature>
<keyword evidence="8" id="KW-0963">Cytoplasm</keyword>
<comment type="similarity">
    <text evidence="3 8">Belongs to the peptidase M17 family.</text>
</comment>
<evidence type="ECO:0000256" key="1">
    <source>
        <dbReference type="ARBA" id="ARBA00000135"/>
    </source>
</evidence>
<dbReference type="GO" id="GO:0030145">
    <property type="term" value="F:manganese ion binding"/>
    <property type="evidence" value="ECO:0007669"/>
    <property type="project" value="UniProtKB-UniRule"/>
</dbReference>
<evidence type="ECO:0000313" key="11">
    <source>
        <dbReference type="EMBL" id="RZS87248.1"/>
    </source>
</evidence>
<dbReference type="EMBL" id="SGXD01000003">
    <property type="protein sequence ID" value="RZS87248.1"/>
    <property type="molecule type" value="Genomic_DNA"/>
</dbReference>
<dbReference type="GO" id="GO:0006508">
    <property type="term" value="P:proteolysis"/>
    <property type="evidence" value="ECO:0007669"/>
    <property type="project" value="UniProtKB-KW"/>
</dbReference>
<dbReference type="InterPro" id="IPR011356">
    <property type="entry name" value="Leucine_aapep/pepB"/>
</dbReference>
<keyword evidence="6 8" id="KW-0378">Hydrolase</keyword>
<reference evidence="11 12" key="1">
    <citation type="submission" date="2019-02" db="EMBL/GenBank/DDBJ databases">
        <title>Genomic Encyclopedia of Type Strains, Phase IV (KMG-IV): sequencing the most valuable type-strain genomes for metagenomic binning, comparative biology and taxonomic classification.</title>
        <authorList>
            <person name="Goeker M."/>
        </authorList>
    </citation>
    <scope>NUCLEOTIDE SEQUENCE [LARGE SCALE GENOMIC DNA]</scope>
    <source>
        <strain evidence="11 12">DSM 45622</strain>
    </source>
</reference>
<feature type="binding site" evidence="8">
    <location>
        <position position="295"/>
    </location>
    <ligand>
        <name>Mn(2+)</name>
        <dbReference type="ChEBI" id="CHEBI:29035"/>
        <label>2</label>
    </ligand>
</feature>
<feature type="binding site" evidence="8">
    <location>
        <position position="318"/>
    </location>
    <ligand>
        <name>Mn(2+)</name>
        <dbReference type="ChEBI" id="CHEBI:29035"/>
        <label>2</label>
    </ligand>
</feature>
<dbReference type="HAMAP" id="MF_00181">
    <property type="entry name" value="Cytosol_peptidase_M17"/>
    <property type="match status" value="1"/>
</dbReference>
<proteinExistence type="inferred from homology"/>
<evidence type="ECO:0000256" key="2">
    <source>
        <dbReference type="ARBA" id="ARBA00000967"/>
    </source>
</evidence>
<comment type="function">
    <text evidence="7 8">Presumably involved in the processing and regular turnover of intracellular proteins. Catalyzes the removal of unsubstituted N-terminal amino acids from various peptides.</text>
</comment>
<keyword evidence="8" id="KW-0464">Manganese</keyword>
<dbReference type="Gene3D" id="3.40.630.10">
    <property type="entry name" value="Zn peptidases"/>
    <property type="match status" value="1"/>
</dbReference>
<evidence type="ECO:0000256" key="3">
    <source>
        <dbReference type="ARBA" id="ARBA00009528"/>
    </source>
</evidence>
<feature type="active site" evidence="8">
    <location>
        <position position="381"/>
    </location>
</feature>
<feature type="binding site" evidence="8">
    <location>
        <position position="379"/>
    </location>
    <ligand>
        <name>Mn(2+)</name>
        <dbReference type="ChEBI" id="CHEBI:29035"/>
        <label>1</label>
    </ligand>
</feature>
<dbReference type="EC" id="3.4.11.1" evidence="8"/>
<dbReference type="InterPro" id="IPR000819">
    <property type="entry name" value="Peptidase_M17_C"/>
</dbReference>
<evidence type="ECO:0000313" key="12">
    <source>
        <dbReference type="Proteomes" id="UP000293638"/>
    </source>
</evidence>
<dbReference type="Pfam" id="PF00883">
    <property type="entry name" value="Peptidase_M17"/>
    <property type="match status" value="1"/>
</dbReference>
<dbReference type="GO" id="GO:0005737">
    <property type="term" value="C:cytoplasm"/>
    <property type="evidence" value="ECO:0007669"/>
    <property type="project" value="UniProtKB-SubCell"/>
</dbReference>
<comment type="catalytic activity">
    <reaction evidence="1 8">
        <text>Release of an N-terminal amino acid, Xaa-|-Yaa-, in which Xaa is preferably Leu, but may be other amino acids including Pro although not Arg or Lys, and Yaa may be Pro. Amino acid amides and methyl esters are also readily hydrolyzed, but rates on arylamides are exceedingly low.</text>
        <dbReference type="EC" id="3.4.11.1"/>
    </reaction>
</comment>
<keyword evidence="5 8" id="KW-0645">Protease</keyword>
<feature type="region of interest" description="Disordered" evidence="9">
    <location>
        <begin position="1"/>
        <end position="29"/>
    </location>
</feature>
<keyword evidence="4 8" id="KW-0031">Aminopeptidase</keyword>
<evidence type="ECO:0000256" key="6">
    <source>
        <dbReference type="ARBA" id="ARBA00022801"/>
    </source>
</evidence>
<evidence type="ECO:0000259" key="10">
    <source>
        <dbReference type="PROSITE" id="PS00631"/>
    </source>
</evidence>
<keyword evidence="8" id="KW-0479">Metal-binding</keyword>
<feature type="binding site" evidence="8">
    <location>
        <position position="300"/>
    </location>
    <ligand>
        <name>Mn(2+)</name>
        <dbReference type="ChEBI" id="CHEBI:29035"/>
        <label>1</label>
    </ligand>
</feature>
<keyword evidence="12" id="KW-1185">Reference proteome</keyword>
<comment type="subcellular location">
    <subcellularLocation>
        <location evidence="8">Cytoplasm</location>
    </subcellularLocation>
</comment>
<organism evidence="11 12">
    <name type="scientific">Motilibacter rhizosphaerae</name>
    <dbReference type="NCBI Taxonomy" id="598652"/>
    <lineage>
        <taxon>Bacteria</taxon>
        <taxon>Bacillati</taxon>
        <taxon>Actinomycetota</taxon>
        <taxon>Actinomycetes</taxon>
        <taxon>Motilibacterales</taxon>
        <taxon>Motilibacteraceae</taxon>
        <taxon>Motilibacter</taxon>
    </lineage>
</organism>
<dbReference type="Proteomes" id="UP000293638">
    <property type="component" value="Unassembled WGS sequence"/>
</dbReference>
<dbReference type="InterPro" id="IPR008283">
    <property type="entry name" value="Peptidase_M17_N"/>
</dbReference>
<accession>A0A4Q7NQ84</accession>
<comment type="caution">
    <text evidence="11">The sequence shown here is derived from an EMBL/GenBank/DDBJ whole genome shotgun (WGS) entry which is preliminary data.</text>
</comment>
<protein>
    <recommendedName>
        <fullName evidence="8">Probable cytosol aminopeptidase</fullName>
        <ecNumber evidence="8">3.4.11.1</ecNumber>
    </recommendedName>
    <alternativeName>
        <fullName evidence="8">Leucine aminopeptidase</fullName>
        <shortName evidence="8">LAP</shortName>
        <ecNumber evidence="8">3.4.11.10</ecNumber>
    </alternativeName>
    <alternativeName>
        <fullName evidence="8">Leucyl aminopeptidase</fullName>
    </alternativeName>
</protein>
<feature type="active site" evidence="8">
    <location>
        <position position="307"/>
    </location>
</feature>
<dbReference type="Pfam" id="PF02789">
    <property type="entry name" value="Peptidase_M17_N"/>
    <property type="match status" value="1"/>
</dbReference>
<evidence type="ECO:0000256" key="7">
    <source>
        <dbReference type="ARBA" id="ARBA00049972"/>
    </source>
</evidence>
<feature type="binding site" evidence="8">
    <location>
        <position position="379"/>
    </location>
    <ligand>
        <name>Mn(2+)</name>
        <dbReference type="ChEBI" id="CHEBI:29035"/>
        <label>2</label>
    </ligand>
</feature>
<dbReference type="GO" id="GO:0070006">
    <property type="term" value="F:metalloaminopeptidase activity"/>
    <property type="evidence" value="ECO:0007669"/>
    <property type="project" value="InterPro"/>
</dbReference>
<dbReference type="AlphaFoldDB" id="A0A4Q7NQ84"/>
<dbReference type="EC" id="3.4.11.10" evidence="8"/>
<gene>
    <name evidence="8" type="primary">pepA</name>
    <name evidence="11" type="ORF">EV189_2673</name>
</gene>
<dbReference type="SUPFAM" id="SSF52949">
    <property type="entry name" value="Macro domain-like"/>
    <property type="match status" value="1"/>
</dbReference>
<comment type="cofactor">
    <cofactor evidence="8">
        <name>Mn(2+)</name>
        <dbReference type="ChEBI" id="CHEBI:29035"/>
    </cofactor>
    <text evidence="8">Binds 2 manganese ions per subunit.</text>
</comment>